<dbReference type="FunFam" id="1.20.1250.20:FF:000115">
    <property type="entry name" value="High-affinity glucose transporter"/>
    <property type="match status" value="1"/>
</dbReference>
<dbReference type="InterPro" id="IPR050360">
    <property type="entry name" value="MFS_Sugar_Transporters"/>
</dbReference>
<feature type="transmembrane region" description="Helical" evidence="10">
    <location>
        <begin position="385"/>
        <end position="409"/>
    </location>
</feature>
<dbReference type="InterPro" id="IPR036259">
    <property type="entry name" value="MFS_trans_sf"/>
</dbReference>
<comment type="subcellular location">
    <subcellularLocation>
        <location evidence="1">Membrane</location>
        <topology evidence="1">Multi-pass membrane protein</topology>
    </subcellularLocation>
</comment>
<dbReference type="InterPro" id="IPR003663">
    <property type="entry name" value="Sugar/inositol_transpt"/>
</dbReference>
<feature type="non-terminal residue" evidence="12">
    <location>
        <position position="528"/>
    </location>
</feature>
<comment type="caution">
    <text evidence="12">The sequence shown here is derived from an EMBL/GenBank/DDBJ whole genome shotgun (WGS) entry which is preliminary data.</text>
</comment>
<dbReference type="GO" id="GO:0005536">
    <property type="term" value="F:D-glucose binding"/>
    <property type="evidence" value="ECO:0007669"/>
    <property type="project" value="UniProtKB-ARBA"/>
</dbReference>
<keyword evidence="5 10" id="KW-1133">Transmembrane helix</keyword>
<dbReference type="GO" id="GO:0005351">
    <property type="term" value="F:carbohydrate:proton symporter activity"/>
    <property type="evidence" value="ECO:0007669"/>
    <property type="project" value="TreeGrafter"/>
</dbReference>
<evidence type="ECO:0000313" key="12">
    <source>
        <dbReference type="EMBL" id="POS86958.1"/>
    </source>
</evidence>
<dbReference type="InterPro" id="IPR005829">
    <property type="entry name" value="Sugar_transporter_CS"/>
</dbReference>
<dbReference type="OrthoDB" id="5141738at2759"/>
<feature type="transmembrane region" description="Helical" evidence="10">
    <location>
        <begin position="421"/>
        <end position="438"/>
    </location>
</feature>
<evidence type="ECO:0000256" key="4">
    <source>
        <dbReference type="ARBA" id="ARBA00022692"/>
    </source>
</evidence>
<name>A0A2S4PY42_9PEZI</name>
<dbReference type="InterPro" id="IPR020846">
    <property type="entry name" value="MFS_dom"/>
</dbReference>
<dbReference type="InterPro" id="IPR005828">
    <property type="entry name" value="MFS_sugar_transport-like"/>
</dbReference>
<dbReference type="Pfam" id="PF00083">
    <property type="entry name" value="Sugar_tr"/>
    <property type="match status" value="1"/>
</dbReference>
<feature type="region of interest" description="Disordered" evidence="9">
    <location>
        <begin position="501"/>
        <end position="528"/>
    </location>
</feature>
<feature type="transmembrane region" description="Helical" evidence="10">
    <location>
        <begin position="102"/>
        <end position="120"/>
    </location>
</feature>
<dbReference type="GO" id="GO:0005886">
    <property type="term" value="C:plasma membrane"/>
    <property type="evidence" value="ECO:0007669"/>
    <property type="project" value="UniProtKB-ARBA"/>
</dbReference>
<evidence type="ECO:0000256" key="5">
    <source>
        <dbReference type="ARBA" id="ARBA00022989"/>
    </source>
</evidence>
<dbReference type="PANTHER" id="PTHR48022">
    <property type="entry name" value="PLASTIDIC GLUCOSE TRANSPORTER 4"/>
    <property type="match status" value="1"/>
</dbReference>
<evidence type="ECO:0000259" key="11">
    <source>
        <dbReference type="PROSITE" id="PS50850"/>
    </source>
</evidence>
<dbReference type="Proteomes" id="UP000237438">
    <property type="component" value="Unassembled WGS sequence"/>
</dbReference>
<dbReference type="STRING" id="225359.A0A2S4PY42"/>
<gene>
    <name evidence="12" type="ORF">EPUL_003726</name>
</gene>
<accession>A0A2S4PY42</accession>
<feature type="transmembrane region" description="Helical" evidence="10">
    <location>
        <begin position="126"/>
        <end position="148"/>
    </location>
</feature>
<dbReference type="PROSITE" id="PS00216">
    <property type="entry name" value="SUGAR_TRANSPORT_1"/>
    <property type="match status" value="2"/>
</dbReference>
<evidence type="ECO:0000256" key="10">
    <source>
        <dbReference type="SAM" id="Phobius"/>
    </source>
</evidence>
<dbReference type="PROSITE" id="PS50850">
    <property type="entry name" value="MFS"/>
    <property type="match status" value="1"/>
</dbReference>
<evidence type="ECO:0000313" key="13">
    <source>
        <dbReference type="Proteomes" id="UP000237438"/>
    </source>
</evidence>
<keyword evidence="13" id="KW-1185">Reference proteome</keyword>
<feature type="transmembrane region" description="Helical" evidence="10">
    <location>
        <begin position="344"/>
        <end position="365"/>
    </location>
</feature>
<feature type="transmembrane region" description="Helical" evidence="10">
    <location>
        <begin position="191"/>
        <end position="213"/>
    </location>
</feature>
<keyword evidence="3 8" id="KW-0813">Transport</keyword>
<feature type="transmembrane region" description="Helical" evidence="10">
    <location>
        <begin position="160"/>
        <end position="179"/>
    </location>
</feature>
<sequence length="528" mass="58143">MGLALKKPQDFPGKSWPAVVIGLFVAVGGVLYGYETGNINGILAMRHFKDQFSTGYKSFQDGRLQPDITSSQESLIVSILSAGTFLGALLAAQIADRIGRRWSLIASSWVFIFGVILLTIGTKLPVFVAGRFFAGSGVGLISVIIPLYQSETAPKWIRGVIVGCYQVAITVGLLLAAIVDNACKDRNDSGSYRIPVGVQFIYVLILIMGMLILPETPRFLIRKGKTEEAKKVIAKIRRLDIDNIAVREDFEEISSKYVEEFSYGKATYSDCITGGMAKRLLTGCALQALQQLSGINFIFYYGTKYFENSGIKNPFVITLITSTINLCSTLPGIYAIDKFGRRPLLFWGAIGMCVCQFLVAVLGTTTTGQNSEGAVFASNIAGQEASIAFICLYIFFFATTWGPVAWVVTGEIFPLRVRAKALSITTATNWLFNWAIAYSTPYLVNYGSGNLNLQSKIFFIWTGCCSMSIVFVWFMIYETKGLTLEQIDTMYQEVSIASKSHSWKPKPGQINDSNTEEEKLPVVEQTTD</sequence>
<dbReference type="GO" id="GO:0010255">
    <property type="term" value="P:glucose mediated signaling pathway"/>
    <property type="evidence" value="ECO:0007669"/>
    <property type="project" value="UniProtKB-ARBA"/>
</dbReference>
<dbReference type="SUPFAM" id="SSF103473">
    <property type="entry name" value="MFS general substrate transporter"/>
    <property type="match status" value="1"/>
</dbReference>
<evidence type="ECO:0000256" key="6">
    <source>
        <dbReference type="ARBA" id="ARBA00023136"/>
    </source>
</evidence>
<keyword evidence="7" id="KW-0325">Glycoprotein</keyword>
<evidence type="ECO:0000256" key="9">
    <source>
        <dbReference type="SAM" id="MobiDB-lite"/>
    </source>
</evidence>
<evidence type="ECO:0000256" key="2">
    <source>
        <dbReference type="ARBA" id="ARBA00010992"/>
    </source>
</evidence>
<dbReference type="PRINTS" id="PR00171">
    <property type="entry name" value="SUGRTRNSPORT"/>
</dbReference>
<dbReference type="PANTHER" id="PTHR48022:SF17">
    <property type="entry name" value="HEXOSE TRANSPORTER"/>
    <property type="match status" value="1"/>
</dbReference>
<feature type="transmembrane region" description="Helical" evidence="10">
    <location>
        <begin position="458"/>
        <end position="477"/>
    </location>
</feature>
<feature type="transmembrane region" description="Helical" evidence="10">
    <location>
        <begin position="280"/>
        <end position="303"/>
    </location>
</feature>
<organism evidence="12 13">
    <name type="scientific">Erysiphe pulchra</name>
    <dbReference type="NCBI Taxonomy" id="225359"/>
    <lineage>
        <taxon>Eukaryota</taxon>
        <taxon>Fungi</taxon>
        <taxon>Dikarya</taxon>
        <taxon>Ascomycota</taxon>
        <taxon>Pezizomycotina</taxon>
        <taxon>Leotiomycetes</taxon>
        <taxon>Erysiphales</taxon>
        <taxon>Erysiphaceae</taxon>
        <taxon>Erysiphe</taxon>
    </lineage>
</organism>
<dbReference type="CDD" id="cd17356">
    <property type="entry name" value="MFS_HXT"/>
    <property type="match status" value="1"/>
</dbReference>
<comment type="similarity">
    <text evidence="2 8">Belongs to the major facilitator superfamily. Sugar transporter (TC 2.A.1.1) family.</text>
</comment>
<feature type="transmembrane region" description="Helical" evidence="10">
    <location>
        <begin position="16"/>
        <end position="34"/>
    </location>
</feature>
<protein>
    <recommendedName>
        <fullName evidence="11">Major facilitator superfamily (MFS) profile domain-containing protein</fullName>
    </recommendedName>
</protein>
<dbReference type="AlphaFoldDB" id="A0A2S4PY42"/>
<dbReference type="Gene3D" id="1.20.1250.20">
    <property type="entry name" value="MFS general substrate transporter like domains"/>
    <property type="match status" value="1"/>
</dbReference>
<feature type="domain" description="Major facilitator superfamily (MFS) profile" evidence="11">
    <location>
        <begin position="21"/>
        <end position="480"/>
    </location>
</feature>
<evidence type="ECO:0000256" key="7">
    <source>
        <dbReference type="ARBA" id="ARBA00023180"/>
    </source>
</evidence>
<evidence type="ECO:0000256" key="1">
    <source>
        <dbReference type="ARBA" id="ARBA00004141"/>
    </source>
</evidence>
<proteinExistence type="inferred from homology"/>
<keyword evidence="6 10" id="KW-0472">Membrane</keyword>
<evidence type="ECO:0000256" key="8">
    <source>
        <dbReference type="RuleBase" id="RU003346"/>
    </source>
</evidence>
<reference evidence="12 13" key="1">
    <citation type="submission" date="2017-10" db="EMBL/GenBank/DDBJ databases">
        <title>Development of genomic resources for the powdery mildew, Erysiphe pulchra.</title>
        <authorList>
            <person name="Wadl P.A."/>
            <person name="Mack B.M."/>
            <person name="Moore G."/>
            <person name="Beltz S.B."/>
        </authorList>
    </citation>
    <scope>NUCLEOTIDE SEQUENCE [LARGE SCALE GENOMIC DNA]</scope>
    <source>
        <strain evidence="12">Cflorida</strain>
    </source>
</reference>
<keyword evidence="4 10" id="KW-0812">Transmembrane</keyword>
<dbReference type="EMBL" id="PEDP01000217">
    <property type="protein sequence ID" value="POS86958.1"/>
    <property type="molecule type" value="Genomic_DNA"/>
</dbReference>
<evidence type="ECO:0000256" key="3">
    <source>
        <dbReference type="ARBA" id="ARBA00022448"/>
    </source>
</evidence>
<dbReference type="NCBIfam" id="TIGR00879">
    <property type="entry name" value="SP"/>
    <property type="match status" value="1"/>
</dbReference>
<feature type="transmembrane region" description="Helical" evidence="10">
    <location>
        <begin position="315"/>
        <end position="337"/>
    </location>
</feature>